<reference evidence="4" key="1">
    <citation type="submission" date="2012-02" db="EMBL/GenBank/DDBJ databases">
        <title>The complete genome of Halobacteroides halobius DSM 5150.</title>
        <authorList>
            <person name="Lucas S."/>
            <person name="Copeland A."/>
            <person name="Lapidus A."/>
            <person name="Glavina del Rio T."/>
            <person name="Dalin E."/>
            <person name="Tice H."/>
            <person name="Bruce D."/>
            <person name="Goodwin L."/>
            <person name="Pitluck S."/>
            <person name="Peters L."/>
            <person name="Mikhailova N."/>
            <person name="Gu W."/>
            <person name="Kyrpides N."/>
            <person name="Mavromatis K."/>
            <person name="Ivanova N."/>
            <person name="Brettin T."/>
            <person name="Detter J.C."/>
            <person name="Han C."/>
            <person name="Larimer F."/>
            <person name="Land M."/>
            <person name="Hauser L."/>
            <person name="Markowitz V."/>
            <person name="Cheng J.-F."/>
            <person name="Hugenholtz P."/>
            <person name="Woyke T."/>
            <person name="Wu D."/>
            <person name="Tindall B."/>
            <person name="Pomrenke H."/>
            <person name="Brambilla E."/>
            <person name="Klenk H.-P."/>
            <person name="Eisen J.A."/>
        </authorList>
    </citation>
    <scope>NUCLEOTIDE SEQUENCE [LARGE SCALE GENOMIC DNA]</scope>
    <source>
        <strain evidence="4">ATCC 35273 / DSM 5150 / MD-1</strain>
    </source>
</reference>
<evidence type="ECO:0000313" key="4">
    <source>
        <dbReference type="Proteomes" id="UP000010880"/>
    </source>
</evidence>
<dbReference type="eggNOG" id="ENOG502Z7PW">
    <property type="taxonomic scope" value="Bacteria"/>
</dbReference>
<keyword evidence="1" id="KW-0812">Transmembrane</keyword>
<dbReference type="NCBIfam" id="TIGR02829">
    <property type="entry name" value="spore_III_AE"/>
    <property type="match status" value="1"/>
</dbReference>
<dbReference type="STRING" id="748449.Halha_0537"/>
<feature type="transmembrane region" description="Helical" evidence="1">
    <location>
        <begin position="131"/>
        <end position="152"/>
    </location>
</feature>
<feature type="transmembrane region" description="Helical" evidence="1">
    <location>
        <begin position="102"/>
        <end position="119"/>
    </location>
</feature>
<sequence>MKKLFIMLTIVVLMTIPVQAEDKLEQIKPEEIIENQLENFDLNKLEKEVDKLNKETGEYLPALQVTDIINLFSKQGLENKFQEIVRGLLHYFFDEIVINSKLLGQLIVLAMVVAVLKNFQANFAVSQVSQLANGITYLVLAIVALNSFKVAITVGQGTIQDMVGVMYAIIPLLLSLLISMGNLASASLFHPITFLIVNTLSTIVKNFVFPIIFLSTVLEIVDNISNDFKVSGLVSLLRQLAMGALGVVTTIFLAAIITQGTVATVSDGVTIRTAKYLTSNFIPVVGGFLSSALDVMIGGSLLIKNALGLFSVLIILVFCSFSVIKILALVFIYRFAAAIIQPVSDDQTVNCLNILAGNLLRIFGSVVVVGVMFFVVIIIVVGTANFTVMMR</sequence>
<feature type="signal peptide" evidence="2">
    <location>
        <begin position="1"/>
        <end position="20"/>
    </location>
</feature>
<feature type="transmembrane region" description="Helical" evidence="1">
    <location>
        <begin position="277"/>
        <end position="303"/>
    </location>
</feature>
<dbReference type="HOGENOM" id="CLU_046838_1_1_9"/>
<dbReference type="EMBL" id="CP003359">
    <property type="protein sequence ID" value="AGB40511.1"/>
    <property type="molecule type" value="Genomic_DNA"/>
</dbReference>
<proteinExistence type="predicted"/>
<dbReference type="InterPro" id="IPR014194">
    <property type="entry name" value="Spore_III_AE"/>
</dbReference>
<keyword evidence="2" id="KW-0732">Signal</keyword>
<dbReference type="AlphaFoldDB" id="L0K665"/>
<feature type="transmembrane region" description="Helical" evidence="1">
    <location>
        <begin position="362"/>
        <end position="388"/>
    </location>
</feature>
<dbReference type="Pfam" id="PF09546">
    <property type="entry name" value="Spore_III_AE"/>
    <property type="match status" value="1"/>
</dbReference>
<feature type="chain" id="PRO_5003944742" evidence="2">
    <location>
        <begin position="21"/>
        <end position="391"/>
    </location>
</feature>
<keyword evidence="4" id="KW-1185">Reference proteome</keyword>
<protein>
    <submittedName>
        <fullName evidence="3">Stage III sporulation protein AE</fullName>
    </submittedName>
</protein>
<accession>L0K665</accession>
<evidence type="ECO:0000313" key="3">
    <source>
        <dbReference type="EMBL" id="AGB40511.1"/>
    </source>
</evidence>
<name>L0K665_HALHC</name>
<evidence type="ECO:0000256" key="2">
    <source>
        <dbReference type="SAM" id="SignalP"/>
    </source>
</evidence>
<feature type="transmembrane region" description="Helical" evidence="1">
    <location>
        <begin position="241"/>
        <end position="265"/>
    </location>
</feature>
<keyword evidence="1" id="KW-0472">Membrane</keyword>
<dbReference type="KEGG" id="hhl:Halha_0537"/>
<keyword evidence="1" id="KW-1133">Transmembrane helix</keyword>
<dbReference type="Proteomes" id="UP000010880">
    <property type="component" value="Chromosome"/>
</dbReference>
<dbReference type="OrthoDB" id="1706761at2"/>
<feature type="transmembrane region" description="Helical" evidence="1">
    <location>
        <begin position="309"/>
        <end position="333"/>
    </location>
</feature>
<gene>
    <name evidence="3" type="ordered locus">Halha_0537</name>
</gene>
<feature type="transmembrane region" description="Helical" evidence="1">
    <location>
        <begin position="195"/>
        <end position="221"/>
    </location>
</feature>
<organism evidence="3 4">
    <name type="scientific">Halobacteroides halobius (strain ATCC 35273 / DSM 5150 / MD-1)</name>
    <dbReference type="NCBI Taxonomy" id="748449"/>
    <lineage>
        <taxon>Bacteria</taxon>
        <taxon>Bacillati</taxon>
        <taxon>Bacillota</taxon>
        <taxon>Clostridia</taxon>
        <taxon>Halanaerobiales</taxon>
        <taxon>Halobacteroidaceae</taxon>
        <taxon>Halobacteroides</taxon>
    </lineage>
</organism>
<dbReference type="RefSeq" id="WP_015326237.1">
    <property type="nucleotide sequence ID" value="NC_019978.1"/>
</dbReference>
<feature type="transmembrane region" description="Helical" evidence="1">
    <location>
        <begin position="164"/>
        <end position="183"/>
    </location>
</feature>
<evidence type="ECO:0000256" key="1">
    <source>
        <dbReference type="SAM" id="Phobius"/>
    </source>
</evidence>